<dbReference type="InterPro" id="IPR018476">
    <property type="entry name" value="GlyceroP-diester-Pdiesterase_M"/>
</dbReference>
<dbReference type="SUPFAM" id="SSF51695">
    <property type="entry name" value="PLC-like phosphodiesterases"/>
    <property type="match status" value="1"/>
</dbReference>
<dbReference type="PANTHER" id="PTHR46211">
    <property type="entry name" value="GLYCEROPHOSPHORYL DIESTER PHOSPHODIESTERASE"/>
    <property type="match status" value="1"/>
</dbReference>
<feature type="domain" description="GP-PDE" evidence="2">
    <location>
        <begin position="348"/>
        <end position="576"/>
    </location>
</feature>
<keyword evidence="1" id="KW-0812">Transmembrane</keyword>
<evidence type="ECO:0000256" key="1">
    <source>
        <dbReference type="SAM" id="Phobius"/>
    </source>
</evidence>
<feature type="transmembrane region" description="Helical" evidence="1">
    <location>
        <begin position="169"/>
        <end position="189"/>
    </location>
</feature>
<feature type="transmembrane region" description="Helical" evidence="1">
    <location>
        <begin position="318"/>
        <end position="339"/>
    </location>
</feature>
<feature type="transmembrane region" description="Helical" evidence="1">
    <location>
        <begin position="271"/>
        <end position="297"/>
    </location>
</feature>
<name>A0ABR8YZU1_9MICO</name>
<gene>
    <name evidence="3" type="ORF">H9624_04305</name>
</gene>
<keyword evidence="1" id="KW-1133">Transmembrane helix</keyword>
<dbReference type="RefSeq" id="WP_251838651.1">
    <property type="nucleotide sequence ID" value="NZ_JACSPO010000001.1"/>
</dbReference>
<dbReference type="Pfam" id="PF10110">
    <property type="entry name" value="GPDPase_memb"/>
    <property type="match status" value="1"/>
</dbReference>
<evidence type="ECO:0000313" key="4">
    <source>
        <dbReference type="Proteomes" id="UP000661894"/>
    </source>
</evidence>
<reference evidence="3 4" key="1">
    <citation type="submission" date="2020-08" db="EMBL/GenBank/DDBJ databases">
        <title>A Genomic Blueprint of the Chicken Gut Microbiome.</title>
        <authorList>
            <person name="Gilroy R."/>
            <person name="Ravi A."/>
            <person name="Getino M."/>
            <person name="Pursley I."/>
            <person name="Horton D.L."/>
            <person name="Alikhan N.-F."/>
            <person name="Baker D."/>
            <person name="Gharbi K."/>
            <person name="Hall N."/>
            <person name="Watson M."/>
            <person name="Adriaenssens E.M."/>
            <person name="Foster-Nyarko E."/>
            <person name="Jarju S."/>
            <person name="Secka A."/>
            <person name="Antonio M."/>
            <person name="Oren A."/>
            <person name="Chaudhuri R."/>
            <person name="La Ragione R.M."/>
            <person name="Hildebrand F."/>
            <person name="Pallen M.J."/>
        </authorList>
    </citation>
    <scope>NUCLEOTIDE SEQUENCE [LARGE SCALE GENOMIC DNA]</scope>
    <source>
        <strain evidence="3 4">Sa1BUA1</strain>
    </source>
</reference>
<dbReference type="EMBL" id="JACSPO010000001">
    <property type="protein sequence ID" value="MBD8061545.1"/>
    <property type="molecule type" value="Genomic_DNA"/>
</dbReference>
<evidence type="ECO:0000313" key="3">
    <source>
        <dbReference type="EMBL" id="MBD8061545.1"/>
    </source>
</evidence>
<evidence type="ECO:0000259" key="2">
    <source>
        <dbReference type="PROSITE" id="PS51704"/>
    </source>
</evidence>
<dbReference type="PANTHER" id="PTHR46211:SF8">
    <property type="entry name" value="PHOSPHODIESTERASE"/>
    <property type="match status" value="1"/>
</dbReference>
<keyword evidence="4" id="KW-1185">Reference proteome</keyword>
<keyword evidence="1" id="KW-0472">Membrane</keyword>
<sequence>MTGDVPVPGGRGLAVGTALRVLSAHWRTWLRVSVPLQLLTALVAGPVVGLLLAAALRAAGVPTLTEASLGQVLRHPAAVLLLTVLTVVATSAALLQHAAFVLFARGLTHGRVPRLPELARQGAAVLVRSAGPQLGLLALYLLVLAPLGGFAVGASFVRPLEVPAFIGGELRKTPLGTAAWLGAIALLGYTNLRLLLVPTFVLTAGLTPAGAYAASWRATRGRVTRLALVVAGLWLVAAVGLAALVTAAVAVTRLSDALWPAVSPVVAGAALVVAQVVLLGGGGLLAAFVALLLLGMVPGRPPAPAGPVRPGRARPHRALAAFALVVLATGTGVAGAASLRSPDPGQATLVIAHRGATYGAVENTLESLQAAARLGADVVELDVLQAADGGLVVVHDTNLRRVAGVNRDVADLTTEELTATTVRQAGHESTIPTFAAFAERAAELGVPLLVEIKEHGRERGDMVGDVVAVLEAHDLVGTSLVQAFDPAVVAEIESRFPHVTTGGVVAFSRGRLDPGAADFLTLEQSSYTPDLLRQAHTAGVQLFLWTVTEPRRMRAFVREGVDGVITPSPSVALEQRGAVAAETGVSDRLADLIRSLVS</sequence>
<feature type="transmembrane region" description="Helical" evidence="1">
    <location>
        <begin position="195"/>
        <end position="214"/>
    </location>
</feature>
<dbReference type="PROSITE" id="PS51704">
    <property type="entry name" value="GP_PDE"/>
    <property type="match status" value="1"/>
</dbReference>
<comment type="caution">
    <text evidence="3">The sequence shown here is derived from an EMBL/GenBank/DDBJ whole genome shotgun (WGS) entry which is preliminary data.</text>
</comment>
<dbReference type="Pfam" id="PF03009">
    <property type="entry name" value="GDPD"/>
    <property type="match status" value="1"/>
</dbReference>
<organism evidence="3 4">
    <name type="scientific">Oceanitalea stevensii</name>
    <dbReference type="NCBI Taxonomy" id="2763072"/>
    <lineage>
        <taxon>Bacteria</taxon>
        <taxon>Bacillati</taxon>
        <taxon>Actinomycetota</taxon>
        <taxon>Actinomycetes</taxon>
        <taxon>Micrococcales</taxon>
        <taxon>Bogoriellaceae</taxon>
        <taxon>Georgenia</taxon>
    </lineage>
</organism>
<dbReference type="Proteomes" id="UP000661894">
    <property type="component" value="Unassembled WGS sequence"/>
</dbReference>
<protein>
    <submittedName>
        <fullName evidence="3">Glycerophosphoryl diester phosphodiesterase membrane domain-containing protein</fullName>
    </submittedName>
</protein>
<dbReference type="InterPro" id="IPR017946">
    <property type="entry name" value="PLC-like_Pdiesterase_TIM-brl"/>
</dbReference>
<dbReference type="Gene3D" id="3.20.20.190">
    <property type="entry name" value="Phosphatidylinositol (PI) phosphodiesterase"/>
    <property type="match status" value="1"/>
</dbReference>
<accession>A0ABR8YZU1</accession>
<feature type="transmembrane region" description="Helical" evidence="1">
    <location>
        <begin position="226"/>
        <end position="251"/>
    </location>
</feature>
<feature type="transmembrane region" description="Helical" evidence="1">
    <location>
        <begin position="137"/>
        <end position="157"/>
    </location>
</feature>
<proteinExistence type="predicted"/>
<dbReference type="InterPro" id="IPR030395">
    <property type="entry name" value="GP_PDE_dom"/>
</dbReference>
<feature type="transmembrane region" description="Helical" evidence="1">
    <location>
        <begin position="36"/>
        <end position="56"/>
    </location>
</feature>
<feature type="transmembrane region" description="Helical" evidence="1">
    <location>
        <begin position="77"/>
        <end position="104"/>
    </location>
</feature>